<comment type="caution">
    <text evidence="2">The sequence shown here is derived from an EMBL/GenBank/DDBJ whole genome shotgun (WGS) entry which is preliminary data.</text>
</comment>
<dbReference type="EMBL" id="VXPY01000106">
    <property type="protein sequence ID" value="MYD91666.1"/>
    <property type="molecule type" value="Genomic_DNA"/>
</dbReference>
<feature type="transmembrane region" description="Helical" evidence="1">
    <location>
        <begin position="45"/>
        <end position="67"/>
    </location>
</feature>
<keyword evidence="1" id="KW-0472">Membrane</keyword>
<accession>A0A6B1DXB8</accession>
<reference evidence="2" key="1">
    <citation type="submission" date="2019-09" db="EMBL/GenBank/DDBJ databases">
        <title>Characterisation of the sponge microbiome using genome-centric metagenomics.</title>
        <authorList>
            <person name="Engelberts J.P."/>
            <person name="Robbins S.J."/>
            <person name="De Goeij J.M."/>
            <person name="Aranda M."/>
            <person name="Bell S.C."/>
            <person name="Webster N.S."/>
        </authorList>
    </citation>
    <scope>NUCLEOTIDE SEQUENCE</scope>
    <source>
        <strain evidence="2">SB0662_bin_9</strain>
    </source>
</reference>
<evidence type="ECO:0008006" key="3">
    <source>
        <dbReference type="Google" id="ProtNLM"/>
    </source>
</evidence>
<dbReference type="AlphaFoldDB" id="A0A6B1DXB8"/>
<evidence type="ECO:0000256" key="1">
    <source>
        <dbReference type="SAM" id="Phobius"/>
    </source>
</evidence>
<keyword evidence="1" id="KW-0812">Transmembrane</keyword>
<name>A0A6B1DXB8_9CHLR</name>
<proteinExistence type="predicted"/>
<organism evidence="2">
    <name type="scientific">Caldilineaceae bacterium SB0662_bin_9</name>
    <dbReference type="NCBI Taxonomy" id="2605258"/>
    <lineage>
        <taxon>Bacteria</taxon>
        <taxon>Bacillati</taxon>
        <taxon>Chloroflexota</taxon>
        <taxon>Caldilineae</taxon>
        <taxon>Caldilineales</taxon>
        <taxon>Caldilineaceae</taxon>
    </lineage>
</organism>
<keyword evidence="1" id="KW-1133">Transmembrane helix</keyword>
<protein>
    <recommendedName>
        <fullName evidence="3">Transposase</fullName>
    </recommendedName>
</protein>
<sequence>MQWRACALETLVRVTSTRWCIECAFKAVRQEVGLDEYKVRSTIGWYRHMTLVLWALALLAVLQTTTLPDASSVKIRRQVGSL</sequence>
<gene>
    <name evidence="2" type="ORF">F4Y08_15260</name>
</gene>
<evidence type="ECO:0000313" key="2">
    <source>
        <dbReference type="EMBL" id="MYD91666.1"/>
    </source>
</evidence>